<dbReference type="Proteomes" id="UP000002259">
    <property type="component" value="Segment"/>
</dbReference>
<dbReference type="RefSeq" id="YP_529646.1">
    <property type="nucleotide sequence ID" value="NC_007918.1"/>
</dbReference>
<organismHost>
    <name type="scientific">Haloarcula hispanica</name>
    <dbReference type="NCBI Taxonomy" id="51589"/>
</organismHost>
<dbReference type="KEGG" id="vg:5142446"/>
<proteinExistence type="predicted"/>
<evidence type="ECO:0000313" key="2">
    <source>
        <dbReference type="Proteomes" id="UP000002259"/>
    </source>
</evidence>
<evidence type="ECO:0000313" key="1">
    <source>
        <dbReference type="EMBL" id="AAQ13784.1"/>
    </source>
</evidence>
<protein>
    <submittedName>
        <fullName evidence="1">Uncharacterized protein</fullName>
    </submittedName>
</protein>
<accession>Q25BE4</accession>
<name>Q25BE4_HIS2V</name>
<sequence>MTQVKTRYVKDGKGTAYTIMATYHLSEELEKVGFTSGVTLYSVFTSGTCVSHYDEYEVERNLPGNAKWVIDELHQLESEI</sequence>
<dbReference type="GeneID" id="5142446"/>
<reference evidence="1 2" key="1">
    <citation type="journal article" date="2006" name="Virology">
        <title>His1 and His2 are distantly related, spindle-shaped haloviruses belonging to the novel virus group, Salterprovirus.</title>
        <authorList>
            <person name="Bath C."/>
            <person name="Cukalac T."/>
            <person name="Porter K."/>
            <person name="Dyall-Smith M.L."/>
        </authorList>
    </citation>
    <scope>NUCLEOTIDE SEQUENCE</scope>
</reference>
<keyword evidence="2" id="KW-1185">Reference proteome</keyword>
<dbReference type="EMBL" id="AF191797">
    <property type="protein sequence ID" value="AAQ13784.1"/>
    <property type="molecule type" value="Genomic_DNA"/>
</dbReference>
<organism evidence="1 2">
    <name type="scientific">His 2 virus</name>
    <name type="common">His2V</name>
    <name type="synonym">Haloarcula hispanica virus 2</name>
    <dbReference type="NCBI Taxonomy" id="128710"/>
    <lineage>
        <taxon>Viruses</taxon>
        <taxon>Monodnaviria</taxon>
        <taxon>Trapavirae</taxon>
        <taxon>Saleviricota</taxon>
        <taxon>Huolimaviricetes</taxon>
        <taxon>Haloruvirales</taxon>
        <taxon>Pleolipoviridae</taxon>
        <taxon>Gammapleolipovirus</taxon>
        <taxon>Gammapleolipovirus australiense</taxon>
        <taxon>Gammapleolipovirus His2</taxon>
    </lineage>
</organism>